<evidence type="ECO:0000259" key="1">
    <source>
        <dbReference type="Pfam" id="PF10022"/>
    </source>
</evidence>
<evidence type="ECO:0000313" key="2">
    <source>
        <dbReference type="EMBL" id="QDP95903.1"/>
    </source>
</evidence>
<dbReference type="AlphaFoldDB" id="A0A516PXK6"/>
<dbReference type="OrthoDB" id="9813465at2"/>
<dbReference type="InterPro" id="IPR049349">
    <property type="entry name" value="DUF2264_N"/>
</dbReference>
<feature type="domain" description="DUF2264" evidence="1">
    <location>
        <begin position="19"/>
        <end position="369"/>
    </location>
</feature>
<dbReference type="PANTHER" id="PTHR35339:SF4">
    <property type="entry name" value="LINALOOL DEHYDRATASE_ISOMERASE DOMAIN-CONTAINING PROTEIN"/>
    <property type="match status" value="1"/>
</dbReference>
<dbReference type="KEGG" id="mik:FOE78_08340"/>
<reference evidence="2 3" key="1">
    <citation type="submission" date="2019-07" db="EMBL/GenBank/DDBJ databases">
        <title>Microlunatus dokdonensis sp. nov. isolated from the rhizospheric soil of the wild plant Elymus tsukushiensis.</title>
        <authorList>
            <person name="Ghim S.-Y."/>
            <person name="Hwang Y.-J."/>
            <person name="Son J.-S."/>
            <person name="Shin J.-H."/>
        </authorList>
    </citation>
    <scope>NUCLEOTIDE SEQUENCE [LARGE SCALE GENOMIC DNA]</scope>
    <source>
        <strain evidence="2 3">KUDC0627</strain>
    </source>
</reference>
<dbReference type="RefSeq" id="WP_143985869.1">
    <property type="nucleotide sequence ID" value="NZ_CP041692.1"/>
</dbReference>
<evidence type="ECO:0000313" key="3">
    <source>
        <dbReference type="Proteomes" id="UP000319263"/>
    </source>
</evidence>
<protein>
    <submittedName>
        <fullName evidence="2">DUF2264 domain-containing protein</fullName>
    </submittedName>
</protein>
<name>A0A516PXK6_9ACTN</name>
<gene>
    <name evidence="2" type="ORF">FOE78_08340</name>
</gene>
<organism evidence="2 3">
    <name type="scientific">Microlunatus elymi</name>
    <dbReference type="NCBI Taxonomy" id="2596828"/>
    <lineage>
        <taxon>Bacteria</taxon>
        <taxon>Bacillati</taxon>
        <taxon>Actinomycetota</taxon>
        <taxon>Actinomycetes</taxon>
        <taxon>Propionibacteriales</taxon>
        <taxon>Propionibacteriaceae</taxon>
        <taxon>Microlunatus</taxon>
    </lineage>
</organism>
<dbReference type="Proteomes" id="UP000319263">
    <property type="component" value="Chromosome"/>
</dbReference>
<dbReference type="PANTHER" id="PTHR35339">
    <property type="entry name" value="LINALOOL DEHYDRATASE_ISOMERASE DOMAIN-CONTAINING PROTEIN"/>
    <property type="match status" value="1"/>
</dbReference>
<dbReference type="Pfam" id="PF10022">
    <property type="entry name" value="DUF2264"/>
    <property type="match status" value="1"/>
</dbReference>
<accession>A0A516PXK6</accession>
<keyword evidence="3" id="KW-1185">Reference proteome</keyword>
<sequence length="605" mass="66123">MHDQLPHPDPAAPYTGWGRKDLESLADRTLLALRPWATPGHARFDLPGPASGAGPVSDGLEAFARSFLAAGFRLSGASDDPQDHAGWYAAGLRAGTDPASAERWPLLADIPQTRVEAAAISIALHESRSWIWDRLDAATQQHIIDWLVPSAELRYPDNNWRWFCNVTQAFLRSVGASHDQQLVDRNIATMDEWYLGKIDGRGGWYRDGAAGSIDWYNGWVMQLFSLWYCRMSAGVPGVEELQDRFRARLSDYLSTAVNLWGGDGASLFQGRSLTYRYATLGAPWAGAIFDASPLPPGQLRRLGLGGVRYFVDRGAFDDSGLLGIGWLDQFEPMRQSYSGPGSPYWSSLGLAGLVMPADDPFWSVPEEPLPVEVSDVRGAIPQAGWLVSGTLSDGIVRVINHGVDHGDHEDPLYGRLAYSTVTAPLADAAEVADNQVVLINSDGSVTDRSGFDLLSAEDQDDLLIASSRWDRIRCWSAIRGCVEVRAVRLQRADEDQAGRMLISGFAIPQQPRPGARSGLVSEVRSLVGDGSIVAVRHPTANPFGSQLLINQVEYPKPAADTWHVVGISLYDADEQPEISWPSVTVESTEALKINWPDGTEQRIGN</sequence>
<proteinExistence type="predicted"/>
<dbReference type="EMBL" id="CP041692">
    <property type="protein sequence ID" value="QDP95903.1"/>
    <property type="molecule type" value="Genomic_DNA"/>
</dbReference>
<dbReference type="InterPro" id="IPR016624">
    <property type="entry name" value="UCP014753"/>
</dbReference>